<proteinExistence type="predicted"/>
<dbReference type="EMBL" id="BAABGM010000032">
    <property type="protein sequence ID" value="GAA4413932.1"/>
    <property type="molecule type" value="Genomic_DNA"/>
</dbReference>
<evidence type="ECO:0008006" key="4">
    <source>
        <dbReference type="Google" id="ProtNLM"/>
    </source>
</evidence>
<dbReference type="SUPFAM" id="SSF82866">
    <property type="entry name" value="Multidrug efflux transporter AcrB transmembrane domain"/>
    <property type="match status" value="1"/>
</dbReference>
<gene>
    <name evidence="2" type="ORF">GCM10023168_37130</name>
</gene>
<protein>
    <recommendedName>
        <fullName evidence="4">DUF2834 domain-containing protein</fullName>
    </recommendedName>
</protein>
<keyword evidence="1" id="KW-0812">Transmembrane</keyword>
<name>A0ABP8KSK6_9MICO</name>
<keyword evidence="1" id="KW-0472">Membrane</keyword>
<evidence type="ECO:0000313" key="2">
    <source>
        <dbReference type="EMBL" id="GAA4413932.1"/>
    </source>
</evidence>
<dbReference type="Proteomes" id="UP001500945">
    <property type="component" value="Unassembled WGS sequence"/>
</dbReference>
<keyword evidence="1" id="KW-1133">Transmembrane helix</keyword>
<comment type="caution">
    <text evidence="2">The sequence shown here is derived from an EMBL/GenBank/DDBJ whole genome shotgun (WGS) entry which is preliminary data.</text>
</comment>
<feature type="transmembrane region" description="Helical" evidence="1">
    <location>
        <begin position="48"/>
        <end position="70"/>
    </location>
</feature>
<keyword evidence="3" id="KW-1185">Reference proteome</keyword>
<sequence>MRSARWNEMSPTTRAVVVTAGVVDAGLRAWALADLRNRPAEQVLGPKAVWGLALTVVSSAGVLPAAYLLLGRRRAA</sequence>
<evidence type="ECO:0000256" key="1">
    <source>
        <dbReference type="SAM" id="Phobius"/>
    </source>
</evidence>
<feature type="transmembrane region" description="Helical" evidence="1">
    <location>
        <begin position="12"/>
        <end position="33"/>
    </location>
</feature>
<accession>A0ABP8KSK6</accession>
<evidence type="ECO:0000313" key="3">
    <source>
        <dbReference type="Proteomes" id="UP001500945"/>
    </source>
</evidence>
<reference evidence="3" key="1">
    <citation type="journal article" date="2019" name="Int. J. Syst. Evol. Microbiol.">
        <title>The Global Catalogue of Microorganisms (GCM) 10K type strain sequencing project: providing services to taxonomists for standard genome sequencing and annotation.</title>
        <authorList>
            <consortium name="The Broad Institute Genomics Platform"/>
            <consortium name="The Broad Institute Genome Sequencing Center for Infectious Disease"/>
            <person name="Wu L."/>
            <person name="Ma J."/>
        </authorList>
    </citation>
    <scope>NUCLEOTIDE SEQUENCE [LARGE SCALE GENOMIC DNA]</scope>
    <source>
        <strain evidence="3">JCM 17809</strain>
    </source>
</reference>
<organism evidence="2 3">
    <name type="scientific">Fodinibacter luteus</name>
    <dbReference type="NCBI Taxonomy" id="552064"/>
    <lineage>
        <taxon>Bacteria</taxon>
        <taxon>Bacillati</taxon>
        <taxon>Actinomycetota</taxon>
        <taxon>Actinomycetes</taxon>
        <taxon>Micrococcales</taxon>
        <taxon>Intrasporangiaceae</taxon>
        <taxon>Fodinibacter (ex Wang et al. 2009)</taxon>
    </lineage>
</organism>